<proteinExistence type="predicted"/>
<keyword evidence="3 6" id="KW-1133">Transmembrane helix</keyword>
<dbReference type="AlphaFoldDB" id="A0A4Q1V7X8"/>
<dbReference type="InterPro" id="IPR051533">
    <property type="entry name" value="WaaL-like"/>
</dbReference>
<gene>
    <name evidence="8" type="ORF">B5V03_15665</name>
</gene>
<evidence type="ECO:0000256" key="6">
    <source>
        <dbReference type="SAM" id="Phobius"/>
    </source>
</evidence>
<protein>
    <recommendedName>
        <fullName evidence="7">O-antigen ligase-related domain-containing protein</fullName>
    </recommendedName>
</protein>
<dbReference type="Proteomes" id="UP000290819">
    <property type="component" value="Unassembled WGS sequence"/>
</dbReference>
<evidence type="ECO:0000256" key="1">
    <source>
        <dbReference type="ARBA" id="ARBA00004141"/>
    </source>
</evidence>
<feature type="transmembrane region" description="Helical" evidence="6">
    <location>
        <begin position="166"/>
        <end position="187"/>
    </location>
</feature>
<evidence type="ECO:0000256" key="5">
    <source>
        <dbReference type="SAM" id="MobiDB-lite"/>
    </source>
</evidence>
<dbReference type="Pfam" id="PF04932">
    <property type="entry name" value="Wzy_C"/>
    <property type="match status" value="1"/>
</dbReference>
<dbReference type="PANTHER" id="PTHR37422">
    <property type="entry name" value="TEICHURONIC ACID BIOSYNTHESIS PROTEIN TUAE"/>
    <property type="match status" value="1"/>
</dbReference>
<evidence type="ECO:0000256" key="4">
    <source>
        <dbReference type="ARBA" id="ARBA00023136"/>
    </source>
</evidence>
<accession>A0A4Q1V7X8</accession>
<dbReference type="GO" id="GO:0016020">
    <property type="term" value="C:membrane"/>
    <property type="evidence" value="ECO:0007669"/>
    <property type="project" value="UniProtKB-SubCell"/>
</dbReference>
<keyword evidence="4 6" id="KW-0472">Membrane</keyword>
<feature type="transmembrane region" description="Helical" evidence="6">
    <location>
        <begin position="21"/>
        <end position="44"/>
    </location>
</feature>
<feature type="transmembrane region" description="Helical" evidence="6">
    <location>
        <begin position="305"/>
        <end position="326"/>
    </location>
</feature>
<sequence length="502" mass="54119">MAPKRVERGQAVKNPHRKRRGVVRLIAAQAAFACVAAVICLSPFPLGSTAVSFVAAWSLLLGLAAICSVPARLSVKSMVFLLAAFVSLGAYLVVIHEQISVRPWFSSGLVHPIWARAGAVLGEDFPPIVSVVRDVPLIAIGAELAFVLMLLVSFSIASDRRDGLRLLRVVAFAGAAYALLGIVTFAVDPGKILFWKNKTDHLANLTGTFTNRNTAAVFFGQASVLWFLFWCEELRDMRERRGLNLRGAFQRLVAHPTNRSLFALAIFVTTLCAVFMTGSRAGSVLTLIVLLVAFLAYFRREFAHWKAMVAVGAIGSLVATGLMLTVGGNVGQRFSIQGFSDEGRWPVYRTTMQIARDFPELGTGLGSFVAIFQAYRPGDVSISGTWNRAHDVLLELASETGVFVAGGVLAWYLAILFLLIWAVMRRPTRDPLPISAALAAWLMAGLHSLVDFSLQIPGYAFMVAAIVGTGLAQALAPPSASSPVRLSAASPEFGDGVDERSR</sequence>
<dbReference type="InterPro" id="IPR007016">
    <property type="entry name" value="O-antigen_ligase-rel_domated"/>
</dbReference>
<feature type="transmembrane region" description="Helical" evidence="6">
    <location>
        <begin position="260"/>
        <end position="276"/>
    </location>
</feature>
<reference evidence="8 9" key="1">
    <citation type="submission" date="2017-03" db="EMBL/GenBank/DDBJ databases">
        <authorList>
            <person name="Safronova V.I."/>
            <person name="Sazanova A.L."/>
            <person name="Chirak E.R."/>
        </authorList>
    </citation>
    <scope>NUCLEOTIDE SEQUENCE [LARGE SCALE GENOMIC DNA]</scope>
    <source>
        <strain evidence="8 9">Opo-243</strain>
    </source>
</reference>
<comment type="subcellular location">
    <subcellularLocation>
        <location evidence="1">Membrane</location>
        <topology evidence="1">Multi-pass membrane protein</topology>
    </subcellularLocation>
</comment>
<name>A0A4Q1V7X8_9BRAD</name>
<evidence type="ECO:0000256" key="2">
    <source>
        <dbReference type="ARBA" id="ARBA00022692"/>
    </source>
</evidence>
<feature type="transmembrane region" description="Helical" evidence="6">
    <location>
        <begin position="431"/>
        <end position="450"/>
    </location>
</feature>
<dbReference type="PANTHER" id="PTHR37422:SF23">
    <property type="entry name" value="TEICHURONIC ACID BIOSYNTHESIS PROTEIN TUAE"/>
    <property type="match status" value="1"/>
</dbReference>
<feature type="transmembrane region" description="Helical" evidence="6">
    <location>
        <begin position="214"/>
        <end position="231"/>
    </location>
</feature>
<feature type="transmembrane region" description="Helical" evidence="6">
    <location>
        <begin position="282"/>
        <end position="298"/>
    </location>
</feature>
<feature type="transmembrane region" description="Helical" evidence="6">
    <location>
        <begin position="456"/>
        <end position="476"/>
    </location>
</feature>
<feature type="compositionally biased region" description="Low complexity" evidence="5">
    <location>
        <begin position="479"/>
        <end position="491"/>
    </location>
</feature>
<evidence type="ECO:0000259" key="7">
    <source>
        <dbReference type="Pfam" id="PF04932"/>
    </source>
</evidence>
<evidence type="ECO:0000313" key="8">
    <source>
        <dbReference type="EMBL" id="RXT47708.1"/>
    </source>
</evidence>
<dbReference type="RefSeq" id="WP_129271245.1">
    <property type="nucleotide sequence ID" value="NZ_MZXW01000017.1"/>
</dbReference>
<dbReference type="EMBL" id="MZXW01000017">
    <property type="protein sequence ID" value="RXT47708.1"/>
    <property type="molecule type" value="Genomic_DNA"/>
</dbReference>
<feature type="transmembrane region" description="Helical" evidence="6">
    <location>
        <begin position="402"/>
        <end position="424"/>
    </location>
</feature>
<organism evidence="8 9">
    <name type="scientific">Bradyrhizobium betae</name>
    <dbReference type="NCBI Taxonomy" id="244734"/>
    <lineage>
        <taxon>Bacteria</taxon>
        <taxon>Pseudomonadati</taxon>
        <taxon>Pseudomonadota</taxon>
        <taxon>Alphaproteobacteria</taxon>
        <taxon>Hyphomicrobiales</taxon>
        <taxon>Nitrobacteraceae</taxon>
        <taxon>Bradyrhizobium</taxon>
    </lineage>
</organism>
<keyword evidence="9" id="KW-1185">Reference proteome</keyword>
<comment type="caution">
    <text evidence="8">The sequence shown here is derived from an EMBL/GenBank/DDBJ whole genome shotgun (WGS) entry which is preliminary data.</text>
</comment>
<feature type="transmembrane region" description="Helical" evidence="6">
    <location>
        <begin position="78"/>
        <end position="96"/>
    </location>
</feature>
<feature type="region of interest" description="Disordered" evidence="5">
    <location>
        <begin position="479"/>
        <end position="502"/>
    </location>
</feature>
<evidence type="ECO:0000256" key="3">
    <source>
        <dbReference type="ARBA" id="ARBA00022989"/>
    </source>
</evidence>
<feature type="domain" description="O-antigen ligase-related" evidence="7">
    <location>
        <begin position="266"/>
        <end position="405"/>
    </location>
</feature>
<feature type="transmembrane region" description="Helical" evidence="6">
    <location>
        <begin position="135"/>
        <end position="154"/>
    </location>
</feature>
<feature type="transmembrane region" description="Helical" evidence="6">
    <location>
        <begin position="50"/>
        <end position="71"/>
    </location>
</feature>
<dbReference type="OrthoDB" id="4391260at2"/>
<keyword evidence="2 6" id="KW-0812">Transmembrane</keyword>
<evidence type="ECO:0000313" key="9">
    <source>
        <dbReference type="Proteomes" id="UP000290819"/>
    </source>
</evidence>